<dbReference type="OrthoDB" id="3147752at2759"/>
<keyword evidence="1" id="KW-0175">Coiled coil</keyword>
<organism evidence="3 4">
    <name type="scientific">Tetrapyrgos nigripes</name>
    <dbReference type="NCBI Taxonomy" id="182062"/>
    <lineage>
        <taxon>Eukaryota</taxon>
        <taxon>Fungi</taxon>
        <taxon>Dikarya</taxon>
        <taxon>Basidiomycota</taxon>
        <taxon>Agaricomycotina</taxon>
        <taxon>Agaricomycetes</taxon>
        <taxon>Agaricomycetidae</taxon>
        <taxon>Agaricales</taxon>
        <taxon>Marasmiineae</taxon>
        <taxon>Marasmiaceae</taxon>
        <taxon>Tetrapyrgos</taxon>
    </lineage>
</organism>
<dbReference type="Proteomes" id="UP000559256">
    <property type="component" value="Unassembled WGS sequence"/>
</dbReference>
<name>A0A8H5D679_9AGAR</name>
<feature type="compositionally biased region" description="Low complexity" evidence="2">
    <location>
        <begin position="168"/>
        <end position="183"/>
    </location>
</feature>
<feature type="coiled-coil region" evidence="1">
    <location>
        <begin position="237"/>
        <end position="303"/>
    </location>
</feature>
<evidence type="ECO:0000313" key="3">
    <source>
        <dbReference type="EMBL" id="KAF5354422.1"/>
    </source>
</evidence>
<accession>A0A8H5D679</accession>
<protein>
    <submittedName>
        <fullName evidence="3">Uncharacterized protein</fullName>
    </submittedName>
</protein>
<dbReference type="EMBL" id="JAACJM010000060">
    <property type="protein sequence ID" value="KAF5354422.1"/>
    <property type="molecule type" value="Genomic_DNA"/>
</dbReference>
<comment type="caution">
    <text evidence="3">The sequence shown here is derived from an EMBL/GenBank/DDBJ whole genome shotgun (WGS) entry which is preliminary data.</text>
</comment>
<feature type="region of interest" description="Disordered" evidence="2">
    <location>
        <begin position="139"/>
        <end position="227"/>
    </location>
</feature>
<feature type="region of interest" description="Disordered" evidence="2">
    <location>
        <begin position="80"/>
        <end position="100"/>
    </location>
</feature>
<gene>
    <name evidence="3" type="ORF">D9758_010727</name>
</gene>
<reference evidence="3 4" key="1">
    <citation type="journal article" date="2020" name="ISME J.">
        <title>Uncovering the hidden diversity of litter-decomposition mechanisms in mushroom-forming fungi.</title>
        <authorList>
            <person name="Floudas D."/>
            <person name="Bentzer J."/>
            <person name="Ahren D."/>
            <person name="Johansson T."/>
            <person name="Persson P."/>
            <person name="Tunlid A."/>
        </authorList>
    </citation>
    <scope>NUCLEOTIDE SEQUENCE [LARGE SCALE GENOMIC DNA]</scope>
    <source>
        <strain evidence="3 4">CBS 291.85</strain>
    </source>
</reference>
<proteinExistence type="predicted"/>
<sequence>MDFAKKLGNAVPSFFKSDSEKPDMPTATTRRRHSETEPTRRTSWFGRFGSGSETGKRYSSTQWLQEGQLSPLYAEPVSRVGVSDVEQQQRPPPQSHPSYASVTAALQSHAVSNHHTPTEQYAAVNPAAPHTYLVDVSSESQFPTGTKPTSTPTNGNAVGISHQSSRFVPRSPSKVKSNSSSSRQPEYAHAHTKAESRASSSTTRAYNHLGRSQSKGHGHTSSVGESYTYDASAELRLLKEKQREREKEKELELLKQTYDNEKQKWKQQVKQVKADLEEAIQQRAQDEQEKAVLEHKLRQEQEMRQRTIHEANGQIAGLSNLNKQYVAETERLRGALDAAMALSETRAKELASAKAFLAASDESSGADVLKLVNSLNDQVFQFAAQVVDAVEYREEKEMQTNDLESILEDAKRHLTGILGETAGIIAGLKASDELEYISQIAIQAILLQYCSRIVRVWSWQPELDAALQHIYMTIQQSTVHDPALRTISGRWRALTRANSRVKWEEEPDPMRQTIVEHVVDDITMLLILISGGRPVNPDEVEGKKAWACGKVSEIFQTASQLGVMVGDRITSVDYQIICPLPGEGFDLDIMVDDEEKETNGQHPMKILCPCQMGVYHTLSEFPDRRQTLLKARVVLSSFGECQ</sequence>
<feature type="compositionally biased region" description="Polar residues" evidence="2">
    <location>
        <begin position="51"/>
        <end position="62"/>
    </location>
</feature>
<keyword evidence="4" id="KW-1185">Reference proteome</keyword>
<evidence type="ECO:0000256" key="1">
    <source>
        <dbReference type="SAM" id="Coils"/>
    </source>
</evidence>
<feature type="compositionally biased region" description="Polar residues" evidence="2">
    <location>
        <begin position="210"/>
        <end position="225"/>
    </location>
</feature>
<evidence type="ECO:0000313" key="4">
    <source>
        <dbReference type="Proteomes" id="UP000559256"/>
    </source>
</evidence>
<feature type="region of interest" description="Disordered" evidence="2">
    <location>
        <begin position="1"/>
        <end position="62"/>
    </location>
</feature>
<dbReference type="AlphaFoldDB" id="A0A8H5D679"/>
<feature type="compositionally biased region" description="Polar residues" evidence="2">
    <location>
        <begin position="139"/>
        <end position="166"/>
    </location>
</feature>
<evidence type="ECO:0000256" key="2">
    <source>
        <dbReference type="SAM" id="MobiDB-lite"/>
    </source>
</evidence>
<feature type="compositionally biased region" description="Basic and acidic residues" evidence="2">
    <location>
        <begin position="186"/>
        <end position="196"/>
    </location>
</feature>